<proteinExistence type="predicted"/>
<evidence type="ECO:0000313" key="3">
    <source>
        <dbReference type="Proteomes" id="UP000219546"/>
    </source>
</evidence>
<dbReference type="AlphaFoldDB" id="A0A285CPB5"/>
<dbReference type="InterPro" id="IPR014922">
    <property type="entry name" value="YdhG-like"/>
</dbReference>
<dbReference type="Gene3D" id="3.90.1150.200">
    <property type="match status" value="1"/>
</dbReference>
<keyword evidence="3" id="KW-1185">Reference proteome</keyword>
<dbReference type="EMBL" id="OAOP01000003">
    <property type="protein sequence ID" value="SNX69392.1"/>
    <property type="molecule type" value="Genomic_DNA"/>
</dbReference>
<dbReference type="Pfam" id="PF08818">
    <property type="entry name" value="DUF1801"/>
    <property type="match status" value="1"/>
</dbReference>
<name>A0A285CPB5_9BACI</name>
<evidence type="ECO:0000259" key="1">
    <source>
        <dbReference type="Pfam" id="PF08818"/>
    </source>
</evidence>
<dbReference type="SUPFAM" id="SSF159888">
    <property type="entry name" value="YdhG-like"/>
    <property type="match status" value="1"/>
</dbReference>
<protein>
    <recommendedName>
        <fullName evidence="1">YdhG-like domain-containing protein</fullName>
    </recommendedName>
</protein>
<organism evidence="2 3">
    <name type="scientific">Bacillus oleivorans</name>
    <dbReference type="NCBI Taxonomy" id="1448271"/>
    <lineage>
        <taxon>Bacteria</taxon>
        <taxon>Bacillati</taxon>
        <taxon>Bacillota</taxon>
        <taxon>Bacilli</taxon>
        <taxon>Bacillales</taxon>
        <taxon>Bacillaceae</taxon>
        <taxon>Bacillus</taxon>
    </lineage>
</organism>
<dbReference type="RefSeq" id="WP_097157980.1">
    <property type="nucleotide sequence ID" value="NZ_JBEPMQ010000002.1"/>
</dbReference>
<accession>A0A285CPB5</accession>
<dbReference type="OrthoDB" id="9811812at2"/>
<reference evidence="2 3" key="1">
    <citation type="submission" date="2017-08" db="EMBL/GenBank/DDBJ databases">
        <authorList>
            <person name="de Groot N.N."/>
        </authorList>
    </citation>
    <scope>NUCLEOTIDE SEQUENCE [LARGE SCALE GENOMIC DNA]</scope>
    <source>
        <strain evidence="2 3">JC228</strain>
    </source>
</reference>
<feature type="domain" description="YdhG-like" evidence="1">
    <location>
        <begin position="23"/>
        <end position="117"/>
    </location>
</feature>
<dbReference type="Proteomes" id="UP000219546">
    <property type="component" value="Unassembled WGS sequence"/>
</dbReference>
<sequence length="122" mass="14293">MVEKVRTIEEVDRYILGLQEDIQEITVALRKIILQTSPNLIEEFKWSMPNYSYNGLVCYLQAAKKHVNLGFHKGYELEVKDTNNLLQGQGKALRYFRIKKMEEIQPDIFTDLIKEAMALNEK</sequence>
<gene>
    <name evidence="2" type="ORF">SAMN05877753_10330</name>
</gene>
<evidence type="ECO:0000313" key="2">
    <source>
        <dbReference type="EMBL" id="SNX69392.1"/>
    </source>
</evidence>